<reference evidence="5 6" key="1">
    <citation type="submission" date="2020-05" db="EMBL/GenBank/DDBJ databases">
        <title>Draft genome sequence of Desulfovibrio sp. strain HN2T.</title>
        <authorList>
            <person name="Ueno A."/>
            <person name="Tamazawa S."/>
            <person name="Tamamura S."/>
            <person name="Murakami T."/>
            <person name="Kiyama T."/>
            <person name="Inomata H."/>
            <person name="Amano Y."/>
            <person name="Miyakawa K."/>
            <person name="Tamaki H."/>
            <person name="Naganuma T."/>
            <person name="Kaneko K."/>
        </authorList>
    </citation>
    <scope>NUCLEOTIDE SEQUENCE [LARGE SCALE GENOMIC DNA]</scope>
    <source>
        <strain evidence="5 6">HN2</strain>
    </source>
</reference>
<dbReference type="InterPro" id="IPR002068">
    <property type="entry name" value="A-crystallin/Hsp20_dom"/>
</dbReference>
<dbReference type="Gene3D" id="2.60.40.790">
    <property type="match status" value="1"/>
</dbReference>
<dbReference type="CDD" id="cd06464">
    <property type="entry name" value="ACD_sHsps-like"/>
    <property type="match status" value="1"/>
</dbReference>
<accession>A0A7J0BFB2</accession>
<protein>
    <recommendedName>
        <fullName evidence="4">SHSP domain-containing protein</fullName>
    </recommendedName>
</protein>
<evidence type="ECO:0000313" key="5">
    <source>
        <dbReference type="EMBL" id="GFM32228.1"/>
    </source>
</evidence>
<dbReference type="Pfam" id="PF00011">
    <property type="entry name" value="HSP20"/>
    <property type="match status" value="1"/>
</dbReference>
<dbReference type="AlphaFoldDB" id="A0A7J0BFB2"/>
<gene>
    <name evidence="5" type="ORF">DSM101010T_05930</name>
</gene>
<proteinExistence type="inferred from homology"/>
<keyword evidence="6" id="KW-1185">Reference proteome</keyword>
<dbReference type="EMBL" id="BLVO01000004">
    <property type="protein sequence ID" value="GFM32228.1"/>
    <property type="molecule type" value="Genomic_DNA"/>
</dbReference>
<sequence>MHHNQSPERCGKAPRIRPAADFVEREDGFYLYLDMPGARRENLVVHIEEDELTIQASSSYGLCGGERVHAMEFGDVEYHAQFSLTDTMDKQRIGAQLVNGVLSIFIPRREEQVPRRIKIDVL</sequence>
<dbReference type="InterPro" id="IPR008978">
    <property type="entry name" value="HSP20-like_chaperone"/>
</dbReference>
<dbReference type="RefSeq" id="WP_174403913.1">
    <property type="nucleotide sequence ID" value="NZ_BLVO01000004.1"/>
</dbReference>
<evidence type="ECO:0000256" key="3">
    <source>
        <dbReference type="RuleBase" id="RU003616"/>
    </source>
</evidence>
<name>A0A7J0BFB2_9BACT</name>
<evidence type="ECO:0000313" key="6">
    <source>
        <dbReference type="Proteomes" id="UP000503840"/>
    </source>
</evidence>
<comment type="caution">
    <text evidence="5">The sequence shown here is derived from an EMBL/GenBank/DDBJ whole genome shotgun (WGS) entry which is preliminary data.</text>
</comment>
<dbReference type="PANTHER" id="PTHR46733:SF4">
    <property type="entry name" value="HEAT SHOCK PROTEIN 21, CHLOROPLASTIC"/>
    <property type="match status" value="1"/>
</dbReference>
<dbReference type="GO" id="GO:0009408">
    <property type="term" value="P:response to heat"/>
    <property type="evidence" value="ECO:0007669"/>
    <property type="project" value="InterPro"/>
</dbReference>
<dbReference type="InterPro" id="IPR044587">
    <property type="entry name" value="HSP21-like"/>
</dbReference>
<comment type="similarity">
    <text evidence="2 3">Belongs to the small heat shock protein (HSP20) family.</text>
</comment>
<dbReference type="Proteomes" id="UP000503840">
    <property type="component" value="Unassembled WGS sequence"/>
</dbReference>
<organism evidence="5 6">
    <name type="scientific">Desulfovibrio subterraneus</name>
    <dbReference type="NCBI Taxonomy" id="2718620"/>
    <lineage>
        <taxon>Bacteria</taxon>
        <taxon>Pseudomonadati</taxon>
        <taxon>Thermodesulfobacteriota</taxon>
        <taxon>Desulfovibrionia</taxon>
        <taxon>Desulfovibrionales</taxon>
        <taxon>Desulfovibrionaceae</taxon>
        <taxon>Desulfovibrio</taxon>
    </lineage>
</organism>
<dbReference type="SUPFAM" id="SSF49764">
    <property type="entry name" value="HSP20-like chaperones"/>
    <property type="match status" value="1"/>
</dbReference>
<evidence type="ECO:0000256" key="2">
    <source>
        <dbReference type="PROSITE-ProRule" id="PRU00285"/>
    </source>
</evidence>
<feature type="domain" description="SHSP" evidence="4">
    <location>
        <begin position="11"/>
        <end position="122"/>
    </location>
</feature>
<evidence type="ECO:0000256" key="1">
    <source>
        <dbReference type="ARBA" id="ARBA00023016"/>
    </source>
</evidence>
<dbReference type="PROSITE" id="PS01031">
    <property type="entry name" value="SHSP"/>
    <property type="match status" value="1"/>
</dbReference>
<evidence type="ECO:0000259" key="4">
    <source>
        <dbReference type="PROSITE" id="PS01031"/>
    </source>
</evidence>
<dbReference type="PANTHER" id="PTHR46733">
    <property type="entry name" value="26.5 KDA HEAT SHOCK PROTEIN, MITOCHONDRIAL"/>
    <property type="match status" value="1"/>
</dbReference>
<keyword evidence="1" id="KW-0346">Stress response</keyword>